<dbReference type="PANTHER" id="PTHR21137:SF26">
    <property type="entry name" value="ODORANT RECEPTOR 10A-RELATED"/>
    <property type="match status" value="1"/>
</dbReference>
<keyword evidence="4 10" id="KW-0812">Transmembrane</keyword>
<dbReference type="GO" id="GO:0005886">
    <property type="term" value="C:plasma membrane"/>
    <property type="evidence" value="ECO:0007669"/>
    <property type="project" value="UniProtKB-SubCell"/>
</dbReference>
<keyword evidence="8 10" id="KW-0675">Receptor</keyword>
<feature type="transmembrane region" description="Helical" evidence="10">
    <location>
        <begin position="232"/>
        <end position="251"/>
    </location>
</feature>
<comment type="caution">
    <text evidence="11">The sequence shown here is derived from an EMBL/GenBank/DDBJ whole genome shotgun (WGS) entry which is preliminary data.</text>
</comment>
<evidence type="ECO:0000313" key="11">
    <source>
        <dbReference type="EMBL" id="KNC25487.1"/>
    </source>
</evidence>
<feature type="transmembrane region" description="Helical" evidence="10">
    <location>
        <begin position="128"/>
        <end position="149"/>
    </location>
</feature>
<dbReference type="Proteomes" id="UP000037069">
    <property type="component" value="Unassembled WGS sequence"/>
</dbReference>
<keyword evidence="5 10" id="KW-0552">Olfaction</keyword>
<evidence type="ECO:0000313" key="12">
    <source>
        <dbReference type="Proteomes" id="UP000037069"/>
    </source>
</evidence>
<evidence type="ECO:0000256" key="9">
    <source>
        <dbReference type="ARBA" id="ARBA00023224"/>
    </source>
</evidence>
<evidence type="ECO:0000256" key="7">
    <source>
        <dbReference type="ARBA" id="ARBA00023136"/>
    </source>
</evidence>
<evidence type="ECO:0000256" key="5">
    <source>
        <dbReference type="ARBA" id="ARBA00022725"/>
    </source>
</evidence>
<keyword evidence="12" id="KW-1185">Reference proteome</keyword>
<feature type="transmembrane region" description="Helical" evidence="10">
    <location>
        <begin position="72"/>
        <end position="95"/>
    </location>
</feature>
<dbReference type="GO" id="GO:0007165">
    <property type="term" value="P:signal transduction"/>
    <property type="evidence" value="ECO:0007669"/>
    <property type="project" value="UniProtKB-KW"/>
</dbReference>
<keyword evidence="3 10" id="KW-0716">Sensory transduction</keyword>
<evidence type="ECO:0000256" key="4">
    <source>
        <dbReference type="ARBA" id="ARBA00022692"/>
    </source>
</evidence>
<comment type="similarity">
    <text evidence="10">Belongs to the insect chemoreceptor superfamily. Heteromeric odorant receptor channel (TC 1.A.69) family.</text>
</comment>
<evidence type="ECO:0000256" key="1">
    <source>
        <dbReference type="ARBA" id="ARBA00004651"/>
    </source>
</evidence>
<protein>
    <recommendedName>
        <fullName evidence="10">Odorant receptor</fullName>
    </recommendedName>
</protein>
<keyword evidence="6 10" id="KW-1133">Transmembrane helix</keyword>
<name>A0A0L0BZI0_LUCCU</name>
<evidence type="ECO:0000256" key="3">
    <source>
        <dbReference type="ARBA" id="ARBA00022606"/>
    </source>
</evidence>
<feature type="transmembrane region" description="Helical" evidence="10">
    <location>
        <begin position="42"/>
        <end position="60"/>
    </location>
</feature>
<keyword evidence="7 10" id="KW-0472">Membrane</keyword>
<organism evidence="11 12">
    <name type="scientific">Lucilia cuprina</name>
    <name type="common">Green bottle fly</name>
    <name type="synonym">Australian sheep blowfly</name>
    <dbReference type="NCBI Taxonomy" id="7375"/>
    <lineage>
        <taxon>Eukaryota</taxon>
        <taxon>Metazoa</taxon>
        <taxon>Ecdysozoa</taxon>
        <taxon>Arthropoda</taxon>
        <taxon>Hexapoda</taxon>
        <taxon>Insecta</taxon>
        <taxon>Pterygota</taxon>
        <taxon>Neoptera</taxon>
        <taxon>Endopterygota</taxon>
        <taxon>Diptera</taxon>
        <taxon>Brachycera</taxon>
        <taxon>Muscomorpha</taxon>
        <taxon>Oestroidea</taxon>
        <taxon>Calliphoridae</taxon>
        <taxon>Luciliinae</taxon>
        <taxon>Lucilia</taxon>
    </lineage>
</organism>
<evidence type="ECO:0000256" key="8">
    <source>
        <dbReference type="ARBA" id="ARBA00023170"/>
    </source>
</evidence>
<reference evidence="11 12" key="1">
    <citation type="journal article" date="2015" name="Nat. Commun.">
        <title>Lucilia cuprina genome unlocks parasitic fly biology to underpin future interventions.</title>
        <authorList>
            <person name="Anstead C.A."/>
            <person name="Korhonen P.K."/>
            <person name="Young N.D."/>
            <person name="Hall R.S."/>
            <person name="Jex A.R."/>
            <person name="Murali S.C."/>
            <person name="Hughes D.S."/>
            <person name="Lee S.F."/>
            <person name="Perry T."/>
            <person name="Stroehlein A.J."/>
            <person name="Ansell B.R."/>
            <person name="Breugelmans B."/>
            <person name="Hofmann A."/>
            <person name="Qu J."/>
            <person name="Dugan S."/>
            <person name="Lee S.L."/>
            <person name="Chao H."/>
            <person name="Dinh H."/>
            <person name="Han Y."/>
            <person name="Doddapaneni H.V."/>
            <person name="Worley K.C."/>
            <person name="Muzny D.M."/>
            <person name="Ioannidis P."/>
            <person name="Waterhouse R.M."/>
            <person name="Zdobnov E.M."/>
            <person name="James P.J."/>
            <person name="Bagnall N.H."/>
            <person name="Kotze A.C."/>
            <person name="Gibbs R.A."/>
            <person name="Richards S."/>
            <person name="Batterham P."/>
            <person name="Gasser R.B."/>
        </authorList>
    </citation>
    <scope>NUCLEOTIDE SEQUENCE [LARGE SCALE GENOMIC DNA]</scope>
    <source>
        <strain evidence="11 12">LS</strain>
        <tissue evidence="11">Full body</tissue>
    </source>
</reference>
<keyword evidence="9 10" id="KW-0807">Transducer</keyword>
<gene>
    <name evidence="11" type="ORF">FF38_05178</name>
</gene>
<comment type="caution">
    <text evidence="10">Lacks conserved residue(s) required for the propagation of feature annotation.</text>
</comment>
<sequence length="351" mass="40205">MLPRFLTKNYPLDKHLFLIPRFALSLIGYYPESERTTKVQLWSFFNIVILGYGCYAEFYYGIHYLSIDIPSALDALCPVASSIMSFLKIFFIWWYREEYKFLIEKVRYLTAQQNSSGKVQMKKRYFTLATRLNALVLFFGFCTSTSYTLRPIVTNTFLYLKGQPIIYETPFKMMQAIQQDLQSILTDNGTKNNCRYDSEEKVCAALEDIIERHNEVAELTDKFSLIMVEITLCHFITSSIIIATSVVDLLLFSGYGIIVYVVYTCAVLTEIFLYCLGGNTVMDSSEDLATKAYSSEWYTHSVKIQKIVLLIMVRSQRAIIIKVPFFAPSLPALTAILRFTGSVIALAKSVI</sequence>
<evidence type="ECO:0000256" key="2">
    <source>
        <dbReference type="ARBA" id="ARBA00022475"/>
    </source>
</evidence>
<dbReference type="Pfam" id="PF02949">
    <property type="entry name" value="7tm_6"/>
    <property type="match status" value="1"/>
</dbReference>
<evidence type="ECO:0000256" key="6">
    <source>
        <dbReference type="ARBA" id="ARBA00022989"/>
    </source>
</evidence>
<evidence type="ECO:0000256" key="10">
    <source>
        <dbReference type="RuleBase" id="RU351113"/>
    </source>
</evidence>
<dbReference type="AlphaFoldDB" id="A0A0L0BZI0"/>
<dbReference type="OMA" id="CCGFCTS"/>
<dbReference type="GO" id="GO:0004984">
    <property type="term" value="F:olfactory receptor activity"/>
    <property type="evidence" value="ECO:0007669"/>
    <property type="project" value="InterPro"/>
</dbReference>
<feature type="transmembrane region" description="Helical" evidence="10">
    <location>
        <begin position="257"/>
        <end position="276"/>
    </location>
</feature>
<dbReference type="GO" id="GO:0005549">
    <property type="term" value="F:odorant binding"/>
    <property type="evidence" value="ECO:0007669"/>
    <property type="project" value="InterPro"/>
</dbReference>
<dbReference type="EMBL" id="JRES01001109">
    <property type="protein sequence ID" value="KNC25487.1"/>
    <property type="molecule type" value="Genomic_DNA"/>
</dbReference>
<dbReference type="PANTHER" id="PTHR21137">
    <property type="entry name" value="ODORANT RECEPTOR"/>
    <property type="match status" value="1"/>
</dbReference>
<dbReference type="OrthoDB" id="6765072at2759"/>
<proteinExistence type="inferred from homology"/>
<keyword evidence="2" id="KW-1003">Cell membrane</keyword>
<dbReference type="InterPro" id="IPR004117">
    <property type="entry name" value="7tm6_olfct_rcpt"/>
</dbReference>
<comment type="subcellular location">
    <subcellularLocation>
        <location evidence="1 10">Cell membrane</location>
        <topology evidence="1 10">Multi-pass membrane protein</topology>
    </subcellularLocation>
</comment>
<accession>A0A0L0BZI0</accession>